<evidence type="ECO:0000313" key="1">
    <source>
        <dbReference type="EMBL" id="TDU28246.1"/>
    </source>
</evidence>
<gene>
    <name evidence="1" type="ORF">DFR24_2613</name>
</gene>
<dbReference type="Proteomes" id="UP000295341">
    <property type="component" value="Unassembled WGS sequence"/>
</dbReference>
<protein>
    <submittedName>
        <fullName evidence="1">Uncharacterized protein</fullName>
    </submittedName>
</protein>
<dbReference type="EMBL" id="SOBT01000009">
    <property type="protein sequence ID" value="TDU28246.1"/>
    <property type="molecule type" value="Genomic_DNA"/>
</dbReference>
<dbReference type="AlphaFoldDB" id="A0A4V3F598"/>
<keyword evidence="2" id="KW-1185">Reference proteome</keyword>
<evidence type="ECO:0000313" key="2">
    <source>
        <dbReference type="Proteomes" id="UP000295341"/>
    </source>
</evidence>
<dbReference type="OrthoDB" id="6690820at2"/>
<proteinExistence type="predicted"/>
<sequence length="119" mass="13512">MTMTAPESSLPRDFADLEPFVAYWAGETNDIRWDRRSRAPMEQIRRFYDAMLPRADEALTYLEQFPLGEAPADATRLLCLLLSLPHAAMAVEFHRQPRAAASPFPHGMNVAKGPWPQGW</sequence>
<reference evidence="1 2" key="1">
    <citation type="submission" date="2019-03" db="EMBL/GenBank/DDBJ databases">
        <title>Genomic Encyclopedia of Type Strains, Phase IV (KMG-IV): sequencing the most valuable type-strain genomes for metagenomic binning, comparative biology and taxonomic classification.</title>
        <authorList>
            <person name="Goeker M."/>
        </authorList>
    </citation>
    <scope>NUCLEOTIDE SEQUENCE [LARGE SCALE GENOMIC DNA]</scope>
    <source>
        <strain evidence="1 2">DSM 26377</strain>
    </source>
</reference>
<name>A0A4V3F598_9GAMM</name>
<organism evidence="1 2">
    <name type="scientific">Panacagrimonas perspica</name>
    <dbReference type="NCBI Taxonomy" id="381431"/>
    <lineage>
        <taxon>Bacteria</taxon>
        <taxon>Pseudomonadati</taxon>
        <taxon>Pseudomonadota</taxon>
        <taxon>Gammaproteobacteria</taxon>
        <taxon>Nevskiales</taxon>
        <taxon>Nevskiaceae</taxon>
        <taxon>Panacagrimonas</taxon>
    </lineage>
</organism>
<accession>A0A4V3F598</accession>
<comment type="caution">
    <text evidence="1">The sequence shown here is derived from an EMBL/GenBank/DDBJ whole genome shotgun (WGS) entry which is preliminary data.</text>
</comment>